<dbReference type="NCBIfam" id="TIGR01378">
    <property type="entry name" value="thi_PPkinase"/>
    <property type="match status" value="1"/>
</dbReference>
<feature type="domain" description="Thiamin pyrophosphokinase thiamin-binding" evidence="6">
    <location>
        <begin position="128"/>
        <end position="204"/>
    </location>
</feature>
<dbReference type="GO" id="GO:0030975">
    <property type="term" value="F:thiamine binding"/>
    <property type="evidence" value="ECO:0007669"/>
    <property type="project" value="InterPro"/>
</dbReference>
<dbReference type="GO" id="GO:0016301">
    <property type="term" value="F:kinase activity"/>
    <property type="evidence" value="ECO:0007669"/>
    <property type="project" value="UniProtKB-KW"/>
</dbReference>
<comment type="caution">
    <text evidence="7">The sequence shown here is derived from an EMBL/GenBank/DDBJ whole genome shotgun (WGS) entry which is preliminary data.</text>
</comment>
<dbReference type="Pfam" id="PF04263">
    <property type="entry name" value="TPK_catalytic"/>
    <property type="match status" value="1"/>
</dbReference>
<accession>A0A8J6N4D8</accession>
<dbReference type="EC" id="2.7.6.2" evidence="5"/>
<name>A0A8J6N4D8_9BACT</name>
<evidence type="ECO:0000313" key="7">
    <source>
        <dbReference type="EMBL" id="MBC8198475.1"/>
    </source>
</evidence>
<dbReference type="GO" id="GO:0005524">
    <property type="term" value="F:ATP binding"/>
    <property type="evidence" value="ECO:0007669"/>
    <property type="project" value="UniProtKB-KW"/>
</dbReference>
<sequence length="218" mass="23558">MRTIIFANGIIDDTGSVFSGNDLIIAADGGLHHCLSLGITPDVVIGDIDSLTANDINGLQIANVEIIRYPAKKDQTDLELALKLAIDRGADEIVVFGAMGGRWDMSIANILLPAEQNLSNATIRIIDGRHEIMLLRAGKEITFHGEKGDILSLIPLGRDALGITTIGLEYPLKDDVLKFGSSRGISNVFIENSATVFLKQGLLLCVHIRKEFEVPKVS</sequence>
<dbReference type="PANTHER" id="PTHR41299:SF1">
    <property type="entry name" value="THIAMINE PYROPHOSPHOKINASE"/>
    <property type="match status" value="1"/>
</dbReference>
<dbReference type="GO" id="GO:0004788">
    <property type="term" value="F:thiamine diphosphokinase activity"/>
    <property type="evidence" value="ECO:0007669"/>
    <property type="project" value="UniProtKB-UniRule"/>
</dbReference>
<dbReference type="CDD" id="cd07995">
    <property type="entry name" value="TPK"/>
    <property type="match status" value="1"/>
</dbReference>
<keyword evidence="2" id="KW-0547">Nucleotide-binding</keyword>
<evidence type="ECO:0000256" key="3">
    <source>
        <dbReference type="ARBA" id="ARBA00022777"/>
    </source>
</evidence>
<dbReference type="PANTHER" id="PTHR41299">
    <property type="entry name" value="THIAMINE PYROPHOSPHOKINASE"/>
    <property type="match status" value="1"/>
</dbReference>
<gene>
    <name evidence="7" type="ORF">H8E80_00285</name>
</gene>
<dbReference type="Proteomes" id="UP000603545">
    <property type="component" value="Unassembled WGS sequence"/>
</dbReference>
<dbReference type="AlphaFoldDB" id="A0A8J6N4D8"/>
<dbReference type="InterPro" id="IPR006282">
    <property type="entry name" value="Thi_PPkinase"/>
</dbReference>
<dbReference type="InterPro" id="IPR007371">
    <property type="entry name" value="TPK_catalytic"/>
</dbReference>
<evidence type="ECO:0000259" key="6">
    <source>
        <dbReference type="SMART" id="SM00983"/>
    </source>
</evidence>
<dbReference type="InterPro" id="IPR007373">
    <property type="entry name" value="Thiamin_PyroPKinase_B1-bd"/>
</dbReference>
<dbReference type="GO" id="GO:0009229">
    <property type="term" value="P:thiamine diphosphate biosynthetic process"/>
    <property type="evidence" value="ECO:0007669"/>
    <property type="project" value="InterPro"/>
</dbReference>
<keyword evidence="3" id="KW-0418">Kinase</keyword>
<keyword evidence="4" id="KW-0067">ATP-binding</keyword>
<dbReference type="SUPFAM" id="SSF63862">
    <property type="entry name" value="Thiamin pyrophosphokinase, substrate-binding domain"/>
    <property type="match status" value="1"/>
</dbReference>
<dbReference type="SMART" id="SM00983">
    <property type="entry name" value="TPK_B1_binding"/>
    <property type="match status" value="1"/>
</dbReference>
<dbReference type="InterPro" id="IPR036759">
    <property type="entry name" value="TPK_catalytic_sf"/>
</dbReference>
<reference evidence="7 8" key="1">
    <citation type="submission" date="2020-08" db="EMBL/GenBank/DDBJ databases">
        <title>Bridging the membrane lipid divide: bacteria of the FCB group superphylum have the potential to synthesize archaeal ether lipids.</title>
        <authorList>
            <person name="Villanueva L."/>
            <person name="Von Meijenfeldt F.A.B."/>
            <person name="Westbye A.B."/>
            <person name="Yadav S."/>
            <person name="Hopmans E.C."/>
            <person name="Dutilh B.E."/>
            <person name="Sinninghe Damste J.S."/>
        </authorList>
    </citation>
    <scope>NUCLEOTIDE SEQUENCE [LARGE SCALE GENOMIC DNA]</scope>
    <source>
        <strain evidence="7">NIOZ-UU82</strain>
    </source>
</reference>
<keyword evidence="1 7" id="KW-0808">Transferase</keyword>
<evidence type="ECO:0000256" key="4">
    <source>
        <dbReference type="ARBA" id="ARBA00022840"/>
    </source>
</evidence>
<protein>
    <recommendedName>
        <fullName evidence="5">Thiamine diphosphokinase</fullName>
        <ecNumber evidence="5">2.7.6.2</ecNumber>
    </recommendedName>
</protein>
<dbReference type="GO" id="GO:0006772">
    <property type="term" value="P:thiamine metabolic process"/>
    <property type="evidence" value="ECO:0007669"/>
    <property type="project" value="UniProtKB-UniRule"/>
</dbReference>
<dbReference type="EMBL" id="JACNLL010000007">
    <property type="protein sequence ID" value="MBC8198475.1"/>
    <property type="molecule type" value="Genomic_DNA"/>
</dbReference>
<organism evidence="7 8">
    <name type="scientific">Candidatus Desulfaltia bathyphila</name>
    <dbReference type="NCBI Taxonomy" id="2841697"/>
    <lineage>
        <taxon>Bacteria</taxon>
        <taxon>Pseudomonadati</taxon>
        <taxon>Thermodesulfobacteriota</taxon>
        <taxon>Desulfobacteria</taxon>
        <taxon>Desulfobacterales</taxon>
        <taxon>Desulfobacterales incertae sedis</taxon>
        <taxon>Candidatus Desulfaltia</taxon>
    </lineage>
</organism>
<evidence type="ECO:0000256" key="2">
    <source>
        <dbReference type="ARBA" id="ARBA00022741"/>
    </source>
</evidence>
<dbReference type="Gene3D" id="3.40.50.10240">
    <property type="entry name" value="Thiamin pyrophosphokinase, catalytic domain"/>
    <property type="match status" value="1"/>
</dbReference>
<evidence type="ECO:0000313" key="8">
    <source>
        <dbReference type="Proteomes" id="UP000603545"/>
    </source>
</evidence>
<evidence type="ECO:0000256" key="1">
    <source>
        <dbReference type="ARBA" id="ARBA00022679"/>
    </source>
</evidence>
<dbReference type="SUPFAM" id="SSF63999">
    <property type="entry name" value="Thiamin pyrophosphokinase, catalytic domain"/>
    <property type="match status" value="1"/>
</dbReference>
<dbReference type="InterPro" id="IPR053149">
    <property type="entry name" value="TPK"/>
</dbReference>
<dbReference type="InterPro" id="IPR036371">
    <property type="entry name" value="TPK_B1-bd_sf"/>
</dbReference>
<dbReference type="Pfam" id="PF04265">
    <property type="entry name" value="TPK_B1_binding"/>
    <property type="match status" value="1"/>
</dbReference>
<proteinExistence type="predicted"/>
<evidence type="ECO:0000256" key="5">
    <source>
        <dbReference type="NCBIfam" id="TIGR01378"/>
    </source>
</evidence>